<gene>
    <name evidence="1" type="ORF">HPB47_000297</name>
</gene>
<dbReference type="EMBL" id="JABSTQ010010036">
    <property type="protein sequence ID" value="KAG0423937.1"/>
    <property type="molecule type" value="Genomic_DNA"/>
</dbReference>
<keyword evidence="2" id="KW-1185">Reference proteome</keyword>
<sequence length="411" mass="45831">MIWALHLPRDFDKISLVKNALSCNNMLLTSRKILKNPGSDYSAVIPLVINTDVNADHLRNKLELCIGGFVNLKSCLLKVVPAHKFRPSSADGPRKLLRNLVETLLHEAAFDDGLVDQLLSEVPKRWERHGDLVLLGQGAFSDPRWSSLGPKLWHACCSALKCRRIAVNGRIAADGLRTPLVRLVLGDDGWVTHLDNGIRYSFDVTKCMFSSGNITEKLRVAKLDCHGETVVDLYAGIGYFTLPYLVHAKARHVHSCEWNKDAVEALTKNLLLNGVEDRCTIHFGDCRKVCPEGVADRVNLGLIPSSESGWPTACKALRSGYGQRWLHVHENVDTHPNHVGVSEAQTGSKCSKEKRWQMRAAEVCDTIRNMLDELRGEGWVVECTHVEHVKSYAPHVAHIVMDLCCTQQKTS</sequence>
<proteinExistence type="predicted"/>
<evidence type="ECO:0000313" key="2">
    <source>
        <dbReference type="Proteomes" id="UP000805193"/>
    </source>
</evidence>
<protein>
    <submittedName>
        <fullName evidence="1">Uncharacterized protein</fullName>
    </submittedName>
</protein>
<comment type="caution">
    <text evidence="1">The sequence shown here is derived from an EMBL/GenBank/DDBJ whole genome shotgun (WGS) entry which is preliminary data.</text>
</comment>
<name>A0AC60PU18_IXOPE</name>
<organism evidence="1 2">
    <name type="scientific">Ixodes persulcatus</name>
    <name type="common">Taiga tick</name>
    <dbReference type="NCBI Taxonomy" id="34615"/>
    <lineage>
        <taxon>Eukaryota</taxon>
        <taxon>Metazoa</taxon>
        <taxon>Ecdysozoa</taxon>
        <taxon>Arthropoda</taxon>
        <taxon>Chelicerata</taxon>
        <taxon>Arachnida</taxon>
        <taxon>Acari</taxon>
        <taxon>Parasitiformes</taxon>
        <taxon>Ixodida</taxon>
        <taxon>Ixodoidea</taxon>
        <taxon>Ixodidae</taxon>
        <taxon>Ixodinae</taxon>
        <taxon>Ixodes</taxon>
    </lineage>
</organism>
<dbReference type="Proteomes" id="UP000805193">
    <property type="component" value="Unassembled WGS sequence"/>
</dbReference>
<accession>A0AC60PU18</accession>
<evidence type="ECO:0000313" key="1">
    <source>
        <dbReference type="EMBL" id="KAG0423937.1"/>
    </source>
</evidence>
<reference evidence="1 2" key="1">
    <citation type="journal article" date="2020" name="Cell">
        <title>Large-Scale Comparative Analyses of Tick Genomes Elucidate Their Genetic Diversity and Vector Capacities.</title>
        <authorList>
            <consortium name="Tick Genome and Microbiome Consortium (TIGMIC)"/>
            <person name="Jia N."/>
            <person name="Wang J."/>
            <person name="Shi W."/>
            <person name="Du L."/>
            <person name="Sun Y."/>
            <person name="Zhan W."/>
            <person name="Jiang J.F."/>
            <person name="Wang Q."/>
            <person name="Zhang B."/>
            <person name="Ji P."/>
            <person name="Bell-Sakyi L."/>
            <person name="Cui X.M."/>
            <person name="Yuan T.T."/>
            <person name="Jiang B.G."/>
            <person name="Yang W.F."/>
            <person name="Lam T.T."/>
            <person name="Chang Q.C."/>
            <person name="Ding S.J."/>
            <person name="Wang X.J."/>
            <person name="Zhu J.G."/>
            <person name="Ruan X.D."/>
            <person name="Zhao L."/>
            <person name="Wei J.T."/>
            <person name="Ye R.Z."/>
            <person name="Que T.C."/>
            <person name="Du C.H."/>
            <person name="Zhou Y.H."/>
            <person name="Cheng J.X."/>
            <person name="Dai P.F."/>
            <person name="Guo W.B."/>
            <person name="Han X.H."/>
            <person name="Huang E.J."/>
            <person name="Li L.F."/>
            <person name="Wei W."/>
            <person name="Gao Y.C."/>
            <person name="Liu J.Z."/>
            <person name="Shao H.Z."/>
            <person name="Wang X."/>
            <person name="Wang C.C."/>
            <person name="Yang T.C."/>
            <person name="Huo Q.B."/>
            <person name="Li W."/>
            <person name="Chen H.Y."/>
            <person name="Chen S.E."/>
            <person name="Zhou L.G."/>
            <person name="Ni X.B."/>
            <person name="Tian J.H."/>
            <person name="Sheng Y."/>
            <person name="Liu T."/>
            <person name="Pan Y.S."/>
            <person name="Xia L.Y."/>
            <person name="Li J."/>
            <person name="Zhao F."/>
            <person name="Cao W.C."/>
        </authorList>
    </citation>
    <scope>NUCLEOTIDE SEQUENCE [LARGE SCALE GENOMIC DNA]</scope>
    <source>
        <tissue evidence="1">Larvae</tissue>
    </source>
</reference>